<dbReference type="GO" id="GO:0051257">
    <property type="term" value="P:meiotic spindle midzone assembly"/>
    <property type="evidence" value="ECO:0007669"/>
    <property type="project" value="TreeGrafter"/>
</dbReference>
<dbReference type="InterPro" id="IPR005635">
    <property type="entry name" value="Inner_centromere_prot_ARK-bd"/>
</dbReference>
<sequence>MDTLSKDTSSLLEMFDLKLKEYVNDVENNHMVWLLEIQEEASKMFCSDFSSEPELMPKTPSQKRKGRKRLSVSGSGTQNPNKRRISKGRRSNVRRSSSMKVQVLSLLAEEVEQGGQQGWEAEGARPKRSTRKAAQAAKEAPSDCQAGADLAEGRVPQVEISSVERRSAELAQQEVETSASTKTSRLLAVPGASSLSVPAVGAPVPEHSGGSGRSVSKLPIAEVSGAEAGASGCETDDAPKSRKRAPRSSGRRSIGGQRSLLSVRESMTRESLRRASRRSFLKKKAQLESSASSTVSRKNDAEVTEEEEEEAAKHEEAVPDATPETPIPVMEIVNSPSKRQSGRPATRSSTQSSLEAQTVPSLEDCNPEKTDEAQTGLRQKPSCKRPVNEVESSAGTGAQQDEVSASPKKKTPSPPSRTHSEKERQRLEMLKKKQEQEIERKKKLEEDKRRKLEEMKRKREDRLRKVIEAREREEQKEEEKKKKIEQKFAQFDEKNDKLREERLAEEKAKRKVNTKKTEEVESRRRQEEEARRNKIQAAVRTTATRKREMKCGAIVSMPSSCVSLGYREMDPKSRFAGCFKPLLSLQEEEERLLLKRREEEELERGRKLAEARRLQELELERKREQERIQAERERERAEKEKADALQREVARAAREKLALKAAEEKARLHKEAEERRKEEQRQAELELQEKLAKEKLAKEKQVAAKILNVTVDIEQENGASESVCNQQVLNITVDIEKSPQSYQMTPKGGNVQNLDADDYGMDLKSDDSTDDEGEPKKPLPSWAEGKRLNQAVMHQYYNPIDLDRRFRKVLPIKLEEIFCKSKPRYFKRTSSAVWHSPPGGRSNATNMGTYSLSKF</sequence>
<comment type="similarity">
    <text evidence="5">Belongs to the INCENP family.</text>
</comment>
<dbReference type="Proteomes" id="UP000289886">
    <property type="component" value="Unassembled WGS sequence"/>
</dbReference>
<keyword evidence="21" id="KW-1185">Reference proteome</keyword>
<dbReference type="GO" id="GO:0000776">
    <property type="term" value="C:kinetochore"/>
    <property type="evidence" value="ECO:0007669"/>
    <property type="project" value="UniProtKB-KW"/>
</dbReference>
<feature type="compositionally biased region" description="Polar residues" evidence="17">
    <location>
        <begin position="346"/>
        <end position="360"/>
    </location>
</feature>
<evidence type="ECO:0000259" key="19">
    <source>
        <dbReference type="Pfam" id="PF12178"/>
    </source>
</evidence>
<dbReference type="Gene3D" id="6.10.250.2990">
    <property type="match status" value="1"/>
</dbReference>
<protein>
    <submittedName>
        <fullName evidence="20">Inner centromere protein A</fullName>
    </submittedName>
</protein>
<evidence type="ECO:0000256" key="7">
    <source>
        <dbReference type="ARBA" id="ARBA00022490"/>
    </source>
</evidence>
<feature type="compositionally biased region" description="Polar residues" evidence="17">
    <location>
        <begin position="390"/>
        <end position="403"/>
    </location>
</feature>
<keyword evidence="14" id="KW-0539">Nucleus</keyword>
<dbReference type="PANTHER" id="PTHR13142:SF1">
    <property type="entry name" value="INNER CENTROMERE PROTEIN"/>
    <property type="match status" value="1"/>
</dbReference>
<keyword evidence="11" id="KW-0159">Chromosome partition</keyword>
<dbReference type="Gene3D" id="1.20.5.3600">
    <property type="match status" value="1"/>
</dbReference>
<feature type="compositionally biased region" description="Basic and acidic residues" evidence="17">
    <location>
        <begin position="515"/>
        <end position="532"/>
    </location>
</feature>
<keyword evidence="15" id="KW-0131">Cell cycle</keyword>
<feature type="compositionally biased region" description="Basic and acidic residues" evidence="17">
    <location>
        <begin position="418"/>
        <end position="508"/>
    </location>
</feature>
<feature type="compositionally biased region" description="Polar residues" evidence="17">
    <location>
        <begin position="174"/>
        <end position="184"/>
    </location>
</feature>
<feature type="compositionally biased region" description="Polar residues" evidence="17">
    <location>
        <begin position="842"/>
        <end position="855"/>
    </location>
</feature>
<evidence type="ECO:0000256" key="2">
    <source>
        <dbReference type="ARBA" id="ARBA00004186"/>
    </source>
</evidence>
<feature type="region of interest" description="Disordered" evidence="17">
    <location>
        <begin position="740"/>
        <end position="784"/>
    </location>
</feature>
<evidence type="ECO:0000256" key="9">
    <source>
        <dbReference type="ARBA" id="ARBA00022701"/>
    </source>
</evidence>
<keyword evidence="7" id="KW-0963">Cytoplasm</keyword>
<evidence type="ECO:0000256" key="5">
    <source>
        <dbReference type="ARBA" id="ARBA00010042"/>
    </source>
</evidence>
<evidence type="ECO:0000256" key="10">
    <source>
        <dbReference type="ARBA" id="ARBA00022776"/>
    </source>
</evidence>
<feature type="region of interest" description="Disordered" evidence="17">
    <location>
        <begin position="831"/>
        <end position="855"/>
    </location>
</feature>
<evidence type="ECO:0000313" key="20">
    <source>
        <dbReference type="EMBL" id="RXM30029.1"/>
    </source>
</evidence>
<feature type="compositionally biased region" description="Basic residues" evidence="17">
    <location>
        <begin position="61"/>
        <end position="70"/>
    </location>
</feature>
<evidence type="ECO:0000256" key="4">
    <source>
        <dbReference type="ARBA" id="ARBA00004629"/>
    </source>
</evidence>
<keyword evidence="16" id="KW-0137">Centromere</keyword>
<feature type="compositionally biased region" description="Low complexity" evidence="17">
    <location>
        <begin position="221"/>
        <end position="232"/>
    </location>
</feature>
<evidence type="ECO:0000256" key="1">
    <source>
        <dbReference type="ARBA" id="ARBA00004123"/>
    </source>
</evidence>
<dbReference type="PANTHER" id="PTHR13142">
    <property type="entry name" value="INNER CENTROMERE PROTEIN"/>
    <property type="match status" value="1"/>
</dbReference>
<name>A0A444U4I0_ACIRT</name>
<keyword evidence="10" id="KW-0498">Mitosis</keyword>
<dbReference type="EMBL" id="SCEB01215347">
    <property type="protein sequence ID" value="RXM30029.1"/>
    <property type="molecule type" value="Genomic_DNA"/>
</dbReference>
<evidence type="ECO:0000256" key="17">
    <source>
        <dbReference type="SAM" id="MobiDB-lite"/>
    </source>
</evidence>
<dbReference type="AlphaFoldDB" id="A0A444U4I0"/>
<keyword evidence="12" id="KW-0995">Kinetochore</keyword>
<feature type="region of interest" description="Disordered" evidence="17">
    <location>
        <begin position="163"/>
        <end position="545"/>
    </location>
</feature>
<feature type="region of interest" description="Disordered" evidence="17">
    <location>
        <begin position="623"/>
        <end position="642"/>
    </location>
</feature>
<evidence type="ECO:0000259" key="18">
    <source>
        <dbReference type="Pfam" id="PF03941"/>
    </source>
</evidence>
<feature type="region of interest" description="Disordered" evidence="17">
    <location>
        <begin position="115"/>
        <end position="149"/>
    </location>
</feature>
<dbReference type="GO" id="GO:0000281">
    <property type="term" value="P:mitotic cytokinesis"/>
    <property type="evidence" value="ECO:0007669"/>
    <property type="project" value="TreeGrafter"/>
</dbReference>
<feature type="compositionally biased region" description="Basic residues" evidence="17">
    <location>
        <begin position="241"/>
        <end position="250"/>
    </location>
</feature>
<dbReference type="GO" id="GO:0032133">
    <property type="term" value="C:chromosome passenger complex"/>
    <property type="evidence" value="ECO:0007669"/>
    <property type="project" value="TreeGrafter"/>
</dbReference>
<keyword evidence="13" id="KW-0206">Cytoskeleton</keyword>
<comment type="caution">
    <text evidence="20">The sequence shown here is derived from an EMBL/GenBank/DDBJ whole genome shotgun (WGS) entry which is preliminary data.</text>
</comment>
<dbReference type="InterPro" id="IPR022006">
    <property type="entry name" value="INCENP_N"/>
</dbReference>
<organism evidence="20 21">
    <name type="scientific">Acipenser ruthenus</name>
    <name type="common">Sterlet sturgeon</name>
    <dbReference type="NCBI Taxonomy" id="7906"/>
    <lineage>
        <taxon>Eukaryota</taxon>
        <taxon>Metazoa</taxon>
        <taxon>Chordata</taxon>
        <taxon>Craniata</taxon>
        <taxon>Vertebrata</taxon>
        <taxon>Euteleostomi</taxon>
        <taxon>Actinopterygii</taxon>
        <taxon>Chondrostei</taxon>
        <taxon>Acipenseriformes</taxon>
        <taxon>Acipenseridae</taxon>
        <taxon>Acipenser</taxon>
    </lineage>
</organism>
<dbReference type="GO" id="GO:1990385">
    <property type="term" value="C:meiotic spindle midzone"/>
    <property type="evidence" value="ECO:0007669"/>
    <property type="project" value="TreeGrafter"/>
</dbReference>
<dbReference type="Pfam" id="PF03941">
    <property type="entry name" value="INCENP_ARK-bind"/>
    <property type="match status" value="1"/>
</dbReference>
<feature type="compositionally biased region" description="Polar residues" evidence="17">
    <location>
        <begin position="287"/>
        <end position="296"/>
    </location>
</feature>
<evidence type="ECO:0000256" key="3">
    <source>
        <dbReference type="ARBA" id="ARBA00004214"/>
    </source>
</evidence>
<evidence type="ECO:0000256" key="12">
    <source>
        <dbReference type="ARBA" id="ARBA00022838"/>
    </source>
</evidence>
<keyword evidence="6" id="KW-0158">Chromosome</keyword>
<dbReference type="GO" id="GO:0030496">
    <property type="term" value="C:midbody"/>
    <property type="evidence" value="ECO:0007669"/>
    <property type="project" value="UniProtKB-SubCell"/>
</dbReference>
<feature type="region of interest" description="Disordered" evidence="17">
    <location>
        <begin position="50"/>
        <end position="98"/>
    </location>
</feature>
<dbReference type="Pfam" id="PF12178">
    <property type="entry name" value="INCENP_N"/>
    <property type="match status" value="1"/>
</dbReference>
<reference evidence="20 21" key="1">
    <citation type="submission" date="2019-01" db="EMBL/GenBank/DDBJ databases">
        <title>Draft Genome and Complete Hox-Cluster Characterization of the Sterlet Sturgeon (Acipenser ruthenus).</title>
        <authorList>
            <person name="Wei Q."/>
        </authorList>
    </citation>
    <scope>NUCLEOTIDE SEQUENCE [LARGE SCALE GENOMIC DNA]</scope>
    <source>
        <strain evidence="20">WHYD16114868_AA</strain>
        <tissue evidence="20">Blood</tissue>
    </source>
</reference>
<keyword evidence="8" id="KW-0132">Cell division</keyword>
<evidence type="ECO:0000256" key="16">
    <source>
        <dbReference type="ARBA" id="ARBA00023328"/>
    </source>
</evidence>
<accession>A0A444U4I0</accession>
<evidence type="ECO:0000256" key="14">
    <source>
        <dbReference type="ARBA" id="ARBA00023242"/>
    </source>
</evidence>
<dbReference type="GO" id="GO:0005874">
    <property type="term" value="C:microtubule"/>
    <property type="evidence" value="ECO:0007669"/>
    <property type="project" value="UniProtKB-KW"/>
</dbReference>
<feature type="compositionally biased region" description="Basic residues" evidence="17">
    <location>
        <begin position="81"/>
        <end position="93"/>
    </location>
</feature>
<evidence type="ECO:0000256" key="11">
    <source>
        <dbReference type="ARBA" id="ARBA00022829"/>
    </source>
</evidence>
<gene>
    <name evidence="20" type="ORF">EOD39_8215</name>
</gene>
<evidence type="ECO:0000256" key="6">
    <source>
        <dbReference type="ARBA" id="ARBA00022454"/>
    </source>
</evidence>
<feature type="domain" description="Chromosome passenger complex (CPC) protein INCENP N-terminal" evidence="19">
    <location>
        <begin position="9"/>
        <end position="41"/>
    </location>
</feature>
<evidence type="ECO:0000256" key="13">
    <source>
        <dbReference type="ARBA" id="ARBA00023212"/>
    </source>
</evidence>
<dbReference type="GO" id="GO:0005634">
    <property type="term" value="C:nucleus"/>
    <property type="evidence" value="ECO:0007669"/>
    <property type="project" value="UniProtKB-SubCell"/>
</dbReference>
<feature type="domain" description="Inner centromere protein ARK-binding" evidence="18">
    <location>
        <begin position="762"/>
        <end position="818"/>
    </location>
</feature>
<dbReference type="GO" id="GO:0051310">
    <property type="term" value="P:metaphase chromosome alignment"/>
    <property type="evidence" value="ECO:0007669"/>
    <property type="project" value="TreeGrafter"/>
</dbReference>
<comment type="subcellular location">
    <subcellularLocation>
        <location evidence="4">Chromosome</location>
        <location evidence="4">Centromere</location>
        <location evidence="4">Kinetochore</location>
    </subcellularLocation>
    <subcellularLocation>
        <location evidence="2">Cytoplasm</location>
        <location evidence="2">Cytoskeleton</location>
        <location evidence="2">Spindle</location>
    </subcellularLocation>
    <subcellularLocation>
        <location evidence="3">Midbody</location>
    </subcellularLocation>
    <subcellularLocation>
        <location evidence="1">Nucleus</location>
    </subcellularLocation>
</comment>
<evidence type="ECO:0000256" key="8">
    <source>
        <dbReference type="ARBA" id="ARBA00022618"/>
    </source>
</evidence>
<feature type="region of interest" description="Disordered" evidence="17">
    <location>
        <begin position="665"/>
        <end position="684"/>
    </location>
</feature>
<feature type="compositionally biased region" description="Basic residues" evidence="17">
    <location>
        <begin position="274"/>
        <end position="284"/>
    </location>
</feature>
<evidence type="ECO:0000256" key="15">
    <source>
        <dbReference type="ARBA" id="ARBA00023306"/>
    </source>
</evidence>
<proteinExistence type="inferred from homology"/>
<evidence type="ECO:0000313" key="21">
    <source>
        <dbReference type="Proteomes" id="UP000289886"/>
    </source>
</evidence>
<keyword evidence="9" id="KW-0493">Microtubule</keyword>